<dbReference type="InterPro" id="IPR036397">
    <property type="entry name" value="RNaseH_sf"/>
</dbReference>
<evidence type="ECO:0000313" key="3">
    <source>
        <dbReference type="EMBL" id="BFO81163.1"/>
    </source>
</evidence>
<evidence type="ECO:0000259" key="2">
    <source>
        <dbReference type="PROSITE" id="PS50994"/>
    </source>
</evidence>
<organism evidence="3">
    <name type="scientific">Prevotella sp. GTC17262</name>
    <dbReference type="NCBI Taxonomy" id="3236797"/>
    <lineage>
        <taxon>Bacteria</taxon>
        <taxon>Pseudomonadati</taxon>
        <taxon>Bacteroidota</taxon>
        <taxon>Bacteroidia</taxon>
        <taxon>Bacteroidales</taxon>
        <taxon>Prevotellaceae</taxon>
        <taxon>Prevotella</taxon>
    </lineage>
</organism>
<reference evidence="3" key="1">
    <citation type="submission" date="2024-07" db="EMBL/GenBank/DDBJ databases">
        <title>Complete genome sequence of Prevotella sp. YM-2024 GTC17262.</title>
        <authorList>
            <person name="Hayashi M."/>
            <person name="Muto Y."/>
            <person name="Tanaka K."/>
            <person name="Niwa H."/>
        </authorList>
    </citation>
    <scope>NUCLEOTIDE SEQUENCE</scope>
    <source>
        <strain evidence="3">GTC17262</strain>
    </source>
</reference>
<dbReference type="SUPFAM" id="SSF53098">
    <property type="entry name" value="Ribonuclease H-like"/>
    <property type="match status" value="1"/>
</dbReference>
<dbReference type="AlphaFoldDB" id="A0AB33JHK2"/>
<accession>A0AB33JHK2</accession>
<dbReference type="EMBL" id="AP035789">
    <property type="protein sequence ID" value="BFO81163.1"/>
    <property type="molecule type" value="Genomic_DNA"/>
</dbReference>
<proteinExistence type="predicted"/>
<dbReference type="Pfam" id="PF13683">
    <property type="entry name" value="rve_3"/>
    <property type="match status" value="1"/>
</dbReference>
<evidence type="ECO:0000256" key="1">
    <source>
        <dbReference type="SAM" id="Coils"/>
    </source>
</evidence>
<feature type="coiled-coil region" evidence="1">
    <location>
        <begin position="65"/>
        <end position="96"/>
    </location>
</feature>
<dbReference type="InterPro" id="IPR012337">
    <property type="entry name" value="RNaseH-like_sf"/>
</dbReference>
<dbReference type="InterPro" id="IPR001584">
    <property type="entry name" value="Integrase_cat-core"/>
</dbReference>
<sequence>MIKYNETEKLLLLSQYITSGLDAYHFAGSRGIPYTTFRHILRCYGHPDTSSISELMKQARIPTTVEELQAQLARERKAHAEELKRLKHALAQEQVRSLANSTMIDLAEKKFNIRISMTQTGDPLHNALAERMNNTVKNGWLFDTHDKSFEEVSQLVAKAVRLYNTVRPHQSLEMRIPQQELLRLLGRAA</sequence>
<dbReference type="Gene3D" id="3.30.420.10">
    <property type="entry name" value="Ribonuclease H-like superfamily/Ribonuclease H"/>
    <property type="match status" value="1"/>
</dbReference>
<name>A0AB33JHK2_9BACT</name>
<gene>
    <name evidence="3" type="ORF">GTC17262_13540</name>
</gene>
<feature type="domain" description="Integrase catalytic" evidence="2">
    <location>
        <begin position="48"/>
        <end position="185"/>
    </location>
</feature>
<keyword evidence="1" id="KW-0175">Coiled coil</keyword>
<dbReference type="PROSITE" id="PS50994">
    <property type="entry name" value="INTEGRASE"/>
    <property type="match status" value="1"/>
</dbReference>
<dbReference type="GO" id="GO:0003676">
    <property type="term" value="F:nucleic acid binding"/>
    <property type="evidence" value="ECO:0007669"/>
    <property type="project" value="InterPro"/>
</dbReference>
<protein>
    <recommendedName>
        <fullName evidence="2">Integrase catalytic domain-containing protein</fullName>
    </recommendedName>
</protein>
<dbReference type="GO" id="GO:0015074">
    <property type="term" value="P:DNA integration"/>
    <property type="evidence" value="ECO:0007669"/>
    <property type="project" value="InterPro"/>
</dbReference>